<keyword evidence="3" id="KW-0378">Hydrolase</keyword>
<keyword evidence="4" id="KW-1185">Reference proteome</keyword>
<organism evidence="3 4">
    <name type="scientific">Kordiimonas pumila</name>
    <dbReference type="NCBI Taxonomy" id="2161677"/>
    <lineage>
        <taxon>Bacteria</taxon>
        <taxon>Pseudomonadati</taxon>
        <taxon>Pseudomonadota</taxon>
        <taxon>Alphaproteobacteria</taxon>
        <taxon>Kordiimonadales</taxon>
        <taxon>Kordiimonadaceae</taxon>
        <taxon>Kordiimonas</taxon>
    </lineage>
</organism>
<dbReference type="CDD" id="cd12797">
    <property type="entry name" value="M23_peptidase"/>
    <property type="match status" value="1"/>
</dbReference>
<evidence type="ECO:0000313" key="4">
    <source>
        <dbReference type="Proteomes" id="UP001595444"/>
    </source>
</evidence>
<sequence>MKALETAFLLLFTVTCAAYAVAATELQGSVAQGGMVWGIAEQGAVILLDGNPVKVGPEGQFVFGFGRDAGPEARLIIISRAGKRTEKILKVEQRTFDIERVKGLPPKTVNPPPEWAAQRKVETGRVAKARAETTGDTFWTEGFIRPAKGRFSGFYGSQRILNGEPKNPHYGLDIAAKVGEPIYAPAGGTVRLADPGFLLEGGIVIIDHGYGVTSTLFHMNSVDVKEGETLHQGDPIGTIGATGRASGPHVDWRVNWGSVRLDPYLLLSEADKK</sequence>
<feature type="chain" id="PRO_5045101439" evidence="1">
    <location>
        <begin position="23"/>
        <end position="273"/>
    </location>
</feature>
<dbReference type="PANTHER" id="PTHR21666:SF285">
    <property type="entry name" value="M23 FAMILY METALLOPEPTIDASE"/>
    <property type="match status" value="1"/>
</dbReference>
<evidence type="ECO:0000256" key="1">
    <source>
        <dbReference type="SAM" id="SignalP"/>
    </source>
</evidence>
<dbReference type="Proteomes" id="UP001595444">
    <property type="component" value="Unassembled WGS sequence"/>
</dbReference>
<proteinExistence type="predicted"/>
<dbReference type="Gene3D" id="2.70.70.10">
    <property type="entry name" value="Glucose Permease (Domain IIA)"/>
    <property type="match status" value="1"/>
</dbReference>
<gene>
    <name evidence="3" type="ORF">ACFOKA_12900</name>
</gene>
<dbReference type="SUPFAM" id="SSF51261">
    <property type="entry name" value="Duplicated hybrid motif"/>
    <property type="match status" value="1"/>
</dbReference>
<reference evidence="4" key="1">
    <citation type="journal article" date="2019" name="Int. J. Syst. Evol. Microbiol.">
        <title>The Global Catalogue of Microorganisms (GCM) 10K type strain sequencing project: providing services to taxonomists for standard genome sequencing and annotation.</title>
        <authorList>
            <consortium name="The Broad Institute Genomics Platform"/>
            <consortium name="The Broad Institute Genome Sequencing Center for Infectious Disease"/>
            <person name="Wu L."/>
            <person name="Ma J."/>
        </authorList>
    </citation>
    <scope>NUCLEOTIDE SEQUENCE [LARGE SCALE GENOMIC DNA]</scope>
    <source>
        <strain evidence="4">KCTC 62164</strain>
    </source>
</reference>
<dbReference type="InterPro" id="IPR050570">
    <property type="entry name" value="Cell_wall_metabolism_enzyme"/>
</dbReference>
<evidence type="ECO:0000259" key="2">
    <source>
        <dbReference type="Pfam" id="PF01551"/>
    </source>
</evidence>
<feature type="domain" description="M23ase beta-sheet core" evidence="2">
    <location>
        <begin position="168"/>
        <end position="263"/>
    </location>
</feature>
<feature type="signal peptide" evidence="1">
    <location>
        <begin position="1"/>
        <end position="22"/>
    </location>
</feature>
<dbReference type="PANTHER" id="PTHR21666">
    <property type="entry name" value="PEPTIDASE-RELATED"/>
    <property type="match status" value="1"/>
</dbReference>
<accession>A0ABV7D6R4</accession>
<dbReference type="Pfam" id="PF01551">
    <property type="entry name" value="Peptidase_M23"/>
    <property type="match status" value="1"/>
</dbReference>
<evidence type="ECO:0000313" key="3">
    <source>
        <dbReference type="EMBL" id="MFC3052806.1"/>
    </source>
</evidence>
<keyword evidence="1" id="KW-0732">Signal</keyword>
<dbReference type="InterPro" id="IPR011055">
    <property type="entry name" value="Dup_hybrid_motif"/>
</dbReference>
<dbReference type="RefSeq" id="WP_194213548.1">
    <property type="nucleotide sequence ID" value="NZ_CP061205.1"/>
</dbReference>
<dbReference type="EC" id="3.4.24.-" evidence="3"/>
<dbReference type="EMBL" id="JBHRSL010000010">
    <property type="protein sequence ID" value="MFC3052806.1"/>
    <property type="molecule type" value="Genomic_DNA"/>
</dbReference>
<name>A0ABV7D6R4_9PROT</name>
<dbReference type="GO" id="GO:0016787">
    <property type="term" value="F:hydrolase activity"/>
    <property type="evidence" value="ECO:0007669"/>
    <property type="project" value="UniProtKB-KW"/>
</dbReference>
<dbReference type="InterPro" id="IPR016047">
    <property type="entry name" value="M23ase_b-sheet_dom"/>
</dbReference>
<comment type="caution">
    <text evidence="3">The sequence shown here is derived from an EMBL/GenBank/DDBJ whole genome shotgun (WGS) entry which is preliminary data.</text>
</comment>
<protein>
    <submittedName>
        <fullName evidence="3">M23 family metallopeptidase</fullName>
        <ecNumber evidence="3">3.4.24.-</ecNumber>
    </submittedName>
</protein>